<dbReference type="EMBL" id="CP108140">
    <property type="protein sequence ID" value="WTP91917.1"/>
    <property type="molecule type" value="Genomic_DNA"/>
</dbReference>
<sequence length="228" mass="25132">MVSPARMWSLGLYRSVVLVLFLLRQNPVQEAAAELFGVSQATVSRRWTGLLPVVEKALAGHVPDPVEASAGRIVLIDGTLVTTWDWASEGTTLFSGKHRDTGFNLQVAATLSGDLLAVSEPVPGSRHDMYAWRRSHFPETFAERQSMGDLGYVGSGMLTARRRPPGQERPTGDNVYNGSISRLRAAIERAIAHLKDWKILATRYRGPLAKFPLVAKTVTALTFYKKGW</sequence>
<dbReference type="EMBL" id="CP108140">
    <property type="protein sequence ID" value="WTP83920.1"/>
    <property type="molecule type" value="Genomic_DNA"/>
</dbReference>
<reference evidence="6" key="1">
    <citation type="submission" date="2022-10" db="EMBL/GenBank/DDBJ databases">
        <title>The complete genomes of actinobacterial strains from the NBC collection.</title>
        <authorList>
            <person name="Joergensen T.S."/>
            <person name="Alvarez Arevalo M."/>
            <person name="Sterndorff E.B."/>
            <person name="Faurdal D."/>
            <person name="Vuksanovic O."/>
            <person name="Mourched A.-S."/>
            <person name="Charusanti P."/>
            <person name="Shaw S."/>
            <person name="Blin K."/>
            <person name="Weber T."/>
        </authorList>
    </citation>
    <scope>NUCLEOTIDE SEQUENCE</scope>
    <source>
        <strain evidence="6">NBC 00180</strain>
    </source>
</reference>
<comment type="cofactor">
    <cofactor evidence="1">
        <name>a divalent metal cation</name>
        <dbReference type="ChEBI" id="CHEBI:60240"/>
    </cofactor>
</comment>
<name>A0AAU1IDF2_9ACTN</name>
<proteinExistence type="predicted"/>
<dbReference type="InterPro" id="IPR027805">
    <property type="entry name" value="Transposase_HTH_dom"/>
</dbReference>
<evidence type="ECO:0000313" key="6">
    <source>
        <dbReference type="EMBL" id="WTP91917.1"/>
    </source>
</evidence>
<evidence type="ECO:0000256" key="2">
    <source>
        <dbReference type="ARBA" id="ARBA00022723"/>
    </source>
</evidence>
<dbReference type="AlphaFoldDB" id="A0AAU1IDF2"/>
<feature type="domain" description="Transposase Helix-turn-helix" evidence="4">
    <location>
        <begin position="10"/>
        <end position="58"/>
    </location>
</feature>
<dbReference type="GO" id="GO:0046872">
    <property type="term" value="F:metal ion binding"/>
    <property type="evidence" value="ECO:0007669"/>
    <property type="project" value="UniProtKB-KW"/>
</dbReference>
<protein>
    <submittedName>
        <fullName evidence="6">Transposase</fullName>
    </submittedName>
</protein>
<keyword evidence="2" id="KW-0479">Metal-binding</keyword>
<dbReference type="Pfam" id="PF13613">
    <property type="entry name" value="HTH_Tnp_4"/>
    <property type="match status" value="1"/>
</dbReference>
<evidence type="ECO:0000259" key="3">
    <source>
        <dbReference type="Pfam" id="PF13359"/>
    </source>
</evidence>
<accession>A0AAU1IDF2</accession>
<evidence type="ECO:0000313" key="5">
    <source>
        <dbReference type="EMBL" id="WTP83920.1"/>
    </source>
</evidence>
<dbReference type="InterPro" id="IPR027806">
    <property type="entry name" value="HARBI1_dom"/>
</dbReference>
<dbReference type="Pfam" id="PF13359">
    <property type="entry name" value="DDE_Tnp_4"/>
    <property type="match status" value="1"/>
</dbReference>
<evidence type="ECO:0000259" key="4">
    <source>
        <dbReference type="Pfam" id="PF13613"/>
    </source>
</evidence>
<feature type="domain" description="DDE Tnp4" evidence="3">
    <location>
        <begin position="76"/>
        <end position="221"/>
    </location>
</feature>
<evidence type="ECO:0000256" key="1">
    <source>
        <dbReference type="ARBA" id="ARBA00001968"/>
    </source>
</evidence>
<gene>
    <name evidence="5" type="ORF">OG477_00200</name>
    <name evidence="6" type="ORF">OG477_45145</name>
</gene>
<organism evidence="6">
    <name type="scientific">Streptomyces sp. NBC_00180</name>
    <dbReference type="NCBI Taxonomy" id="2903632"/>
    <lineage>
        <taxon>Bacteria</taxon>
        <taxon>Bacillati</taxon>
        <taxon>Actinomycetota</taxon>
        <taxon>Actinomycetes</taxon>
        <taxon>Kitasatosporales</taxon>
        <taxon>Streptomycetaceae</taxon>
        <taxon>Streptomyces</taxon>
    </lineage>
</organism>